<sequence>MMSFVRFSTPFFRRTFASRTQTHAGMNALLGVILSGGFLAAMEKRYPGSTGLGQALPSTEQKN</sequence>
<evidence type="ECO:0000313" key="2">
    <source>
        <dbReference type="Proteomes" id="UP000001307"/>
    </source>
</evidence>
<dbReference type="AlphaFoldDB" id="E4WQ53"/>
<dbReference type="EMBL" id="FN653015">
    <property type="protein sequence ID" value="CBY20846.1"/>
    <property type="molecule type" value="Genomic_DNA"/>
</dbReference>
<evidence type="ECO:0000313" key="1">
    <source>
        <dbReference type="EMBL" id="CBY20846.1"/>
    </source>
</evidence>
<keyword evidence="2" id="KW-1185">Reference proteome</keyword>
<name>E4WQ53_OIKDI</name>
<protein>
    <submittedName>
        <fullName evidence="1">Uncharacterized protein</fullName>
    </submittedName>
</protein>
<reference evidence="1" key="1">
    <citation type="journal article" date="2010" name="Science">
        <title>Plasticity of animal genome architecture unmasked by rapid evolution of a pelagic tunicate.</title>
        <authorList>
            <person name="Denoeud F."/>
            <person name="Henriet S."/>
            <person name="Mungpakdee S."/>
            <person name="Aury J.M."/>
            <person name="Da Silva C."/>
            <person name="Brinkmann H."/>
            <person name="Mikhaleva J."/>
            <person name="Olsen L.C."/>
            <person name="Jubin C."/>
            <person name="Canestro C."/>
            <person name="Bouquet J.M."/>
            <person name="Danks G."/>
            <person name="Poulain J."/>
            <person name="Campsteijn C."/>
            <person name="Adamski M."/>
            <person name="Cross I."/>
            <person name="Yadetie F."/>
            <person name="Muffato M."/>
            <person name="Louis A."/>
            <person name="Butcher S."/>
            <person name="Tsagkogeorga G."/>
            <person name="Konrad A."/>
            <person name="Singh S."/>
            <person name="Jensen M.F."/>
            <person name="Cong E.H."/>
            <person name="Eikeseth-Otteraa H."/>
            <person name="Noel B."/>
            <person name="Anthouard V."/>
            <person name="Porcel B.M."/>
            <person name="Kachouri-Lafond R."/>
            <person name="Nishino A."/>
            <person name="Ugolini M."/>
            <person name="Chourrout P."/>
            <person name="Nishida H."/>
            <person name="Aasland R."/>
            <person name="Huzurbazar S."/>
            <person name="Westhof E."/>
            <person name="Delsuc F."/>
            <person name="Lehrach H."/>
            <person name="Reinhardt R."/>
            <person name="Weissenbach J."/>
            <person name="Roy S.W."/>
            <person name="Artiguenave F."/>
            <person name="Postlethwait J.H."/>
            <person name="Manak J.R."/>
            <person name="Thompson E.M."/>
            <person name="Jaillon O."/>
            <person name="Du Pasquier L."/>
            <person name="Boudinot P."/>
            <person name="Liberles D.A."/>
            <person name="Volff J.N."/>
            <person name="Philippe H."/>
            <person name="Lenhard B."/>
            <person name="Roest Crollius H."/>
            <person name="Wincker P."/>
            <person name="Chourrout D."/>
        </authorList>
    </citation>
    <scope>NUCLEOTIDE SEQUENCE [LARGE SCALE GENOMIC DNA]</scope>
</reference>
<organism evidence="1">
    <name type="scientific">Oikopleura dioica</name>
    <name type="common">Tunicate</name>
    <dbReference type="NCBI Taxonomy" id="34765"/>
    <lineage>
        <taxon>Eukaryota</taxon>
        <taxon>Metazoa</taxon>
        <taxon>Chordata</taxon>
        <taxon>Tunicata</taxon>
        <taxon>Appendicularia</taxon>
        <taxon>Copelata</taxon>
        <taxon>Oikopleuridae</taxon>
        <taxon>Oikopleura</taxon>
    </lineage>
</organism>
<proteinExistence type="predicted"/>
<dbReference type="Proteomes" id="UP000001307">
    <property type="component" value="Unassembled WGS sequence"/>
</dbReference>
<gene>
    <name evidence="1" type="ORF">GSOID_T00000853001</name>
</gene>
<dbReference type="InParanoid" id="E4WQ53"/>
<accession>E4WQ53</accession>